<proteinExistence type="predicted"/>
<gene>
    <name evidence="5" type="ORF">RhiirA4_474161</name>
</gene>
<sequence length="437" mass="49486">MNFIIYLFSKKTLRIFYVFVIGIFVIKIDSFTGERVGHASVVIGSKLYFFGGIKINSFCSDEIFYLDVSKTFSIESPPWVDLTIHVKMPFGGAMNTVSLVTINDEPIVYLFGGVMLDPITGEDLFVSNTHTFNPKTLEWKIPFIKGKEPERRRNIRGASDDTGKIYIFSGFYDAYLYSNSVHFFDEMLILDTFNSTWSYSTALNMPIRRAGYSATMLKNGVIVYIGGSITEQELTININNIVLYDTKLDTWSTMVATNTSLMDSRFFHSAVLDPDENIIVYGGRKSKVGFAKVEPPVIVLNTRKTPFEWTAPLVSSNIDSVISTSGHTANLIGNYMIVAFGNITELHSHDKMYNSRMYIMDIRNYTWVETFEVIENTKNKTEESPTSTSGNIQRINIVIGVIIGVIVIILSIIGLLIYKKRENEENRVKYLEPVPNE</sequence>
<feature type="transmembrane region" description="Helical" evidence="3">
    <location>
        <begin position="12"/>
        <end position="28"/>
    </location>
</feature>
<dbReference type="EMBL" id="LLXI01001748">
    <property type="protein sequence ID" value="PKY54996.1"/>
    <property type="molecule type" value="Genomic_DNA"/>
</dbReference>
<dbReference type="VEuPathDB" id="FungiDB:FUN_001836"/>
<evidence type="ECO:0000256" key="3">
    <source>
        <dbReference type="SAM" id="Phobius"/>
    </source>
</evidence>
<reference evidence="5 6" key="1">
    <citation type="submission" date="2015-10" db="EMBL/GenBank/DDBJ databases">
        <title>Genome analyses suggest a sexual origin of heterokaryosis in a supposedly ancient asexual fungus.</title>
        <authorList>
            <person name="Ropars J."/>
            <person name="Sedzielewska K."/>
            <person name="Noel J."/>
            <person name="Charron P."/>
            <person name="Farinelli L."/>
            <person name="Marton T."/>
            <person name="Kruger M."/>
            <person name="Pelin A."/>
            <person name="Brachmann A."/>
            <person name="Corradi N."/>
        </authorList>
    </citation>
    <scope>NUCLEOTIDE SEQUENCE [LARGE SCALE GENOMIC DNA]</scope>
    <source>
        <strain evidence="5 6">A4</strain>
    </source>
</reference>
<keyword evidence="3" id="KW-1133">Transmembrane helix</keyword>
<dbReference type="InterPro" id="IPR056737">
    <property type="entry name" value="Beta-prop_ATRN-MKLN-like"/>
</dbReference>
<evidence type="ECO:0000256" key="2">
    <source>
        <dbReference type="ARBA" id="ARBA00022737"/>
    </source>
</evidence>
<keyword evidence="3" id="KW-0812">Transmembrane</keyword>
<dbReference type="VEuPathDB" id="FungiDB:RhiirFUN_026107"/>
<dbReference type="InterPro" id="IPR015915">
    <property type="entry name" value="Kelch-typ_b-propeller"/>
</dbReference>
<accession>A0A2I1H7Y2</accession>
<keyword evidence="6" id="KW-1185">Reference proteome</keyword>
<evidence type="ECO:0000259" key="4">
    <source>
        <dbReference type="Pfam" id="PF24981"/>
    </source>
</evidence>
<keyword evidence="2" id="KW-0677">Repeat</keyword>
<dbReference type="AlphaFoldDB" id="A0A2I1H7Y2"/>
<evidence type="ECO:0000313" key="5">
    <source>
        <dbReference type="EMBL" id="PKY54996.1"/>
    </source>
</evidence>
<keyword evidence="1" id="KW-0880">Kelch repeat</keyword>
<feature type="transmembrane region" description="Helical" evidence="3">
    <location>
        <begin position="397"/>
        <end position="418"/>
    </location>
</feature>
<keyword evidence="3" id="KW-0472">Membrane</keyword>
<dbReference type="OrthoDB" id="432528at2759"/>
<dbReference type="VEuPathDB" id="FungiDB:RhiirA1_398809"/>
<comment type="caution">
    <text evidence="5">The sequence shown here is derived from an EMBL/GenBank/DDBJ whole genome shotgun (WGS) entry which is preliminary data.</text>
</comment>
<dbReference type="SUPFAM" id="SSF117281">
    <property type="entry name" value="Kelch motif"/>
    <property type="match status" value="1"/>
</dbReference>
<dbReference type="PANTHER" id="PTHR23244">
    <property type="entry name" value="KELCH REPEAT DOMAIN"/>
    <property type="match status" value="1"/>
</dbReference>
<name>A0A2I1H7Y2_9GLOM</name>
<dbReference type="Gene3D" id="2.120.10.80">
    <property type="entry name" value="Kelch-type beta propeller"/>
    <property type="match status" value="2"/>
</dbReference>
<organism evidence="5 6">
    <name type="scientific">Rhizophagus irregularis</name>
    <dbReference type="NCBI Taxonomy" id="588596"/>
    <lineage>
        <taxon>Eukaryota</taxon>
        <taxon>Fungi</taxon>
        <taxon>Fungi incertae sedis</taxon>
        <taxon>Mucoromycota</taxon>
        <taxon>Glomeromycotina</taxon>
        <taxon>Glomeromycetes</taxon>
        <taxon>Glomerales</taxon>
        <taxon>Glomeraceae</taxon>
        <taxon>Rhizophagus</taxon>
    </lineage>
</organism>
<dbReference type="Pfam" id="PF24981">
    <property type="entry name" value="Beta-prop_ATRN-LZTR1"/>
    <property type="match status" value="1"/>
</dbReference>
<evidence type="ECO:0000313" key="6">
    <source>
        <dbReference type="Proteomes" id="UP000234323"/>
    </source>
</evidence>
<evidence type="ECO:0000256" key="1">
    <source>
        <dbReference type="ARBA" id="ARBA00022441"/>
    </source>
</evidence>
<protein>
    <submittedName>
        <fullName evidence="5">Galactose oxidase</fullName>
    </submittedName>
</protein>
<feature type="domain" description="Attractin/MKLN-like beta-propeller" evidence="4">
    <location>
        <begin position="34"/>
        <end position="286"/>
    </location>
</feature>
<dbReference type="Proteomes" id="UP000234323">
    <property type="component" value="Unassembled WGS sequence"/>
</dbReference>